<organism evidence="3">
    <name type="scientific">hydrothermal vent metagenome</name>
    <dbReference type="NCBI Taxonomy" id="652676"/>
    <lineage>
        <taxon>unclassified sequences</taxon>
        <taxon>metagenomes</taxon>
        <taxon>ecological metagenomes</taxon>
    </lineage>
</organism>
<feature type="domain" description="EamA" evidence="2">
    <location>
        <begin position="141"/>
        <end position="275"/>
    </location>
</feature>
<keyword evidence="1" id="KW-0472">Membrane</keyword>
<accession>A0A160TN44</accession>
<dbReference type="AlphaFoldDB" id="A0A160TN44"/>
<protein>
    <submittedName>
        <fullName evidence="3">Integral membrane protein</fullName>
    </submittedName>
</protein>
<feature type="transmembrane region" description="Helical" evidence="1">
    <location>
        <begin position="115"/>
        <end position="134"/>
    </location>
</feature>
<dbReference type="InterPro" id="IPR000620">
    <property type="entry name" value="EamA_dom"/>
</dbReference>
<feature type="transmembrane region" description="Helical" evidence="1">
    <location>
        <begin position="172"/>
        <end position="196"/>
    </location>
</feature>
<feature type="transmembrane region" description="Helical" evidence="1">
    <location>
        <begin position="6"/>
        <end position="25"/>
    </location>
</feature>
<keyword evidence="1" id="KW-1133">Transmembrane helix</keyword>
<feature type="transmembrane region" description="Helical" evidence="1">
    <location>
        <begin position="208"/>
        <end position="228"/>
    </location>
</feature>
<name>A0A160TN44_9ZZZZ</name>
<dbReference type="InterPro" id="IPR037185">
    <property type="entry name" value="EmrE-like"/>
</dbReference>
<gene>
    <name evidence="3" type="ORF">MGWOODY_Smn496</name>
</gene>
<dbReference type="GO" id="GO:0016020">
    <property type="term" value="C:membrane"/>
    <property type="evidence" value="ECO:0007669"/>
    <property type="project" value="InterPro"/>
</dbReference>
<feature type="transmembrane region" description="Helical" evidence="1">
    <location>
        <begin position="259"/>
        <end position="276"/>
    </location>
</feature>
<dbReference type="SUPFAM" id="SSF103481">
    <property type="entry name" value="Multidrug resistance efflux transporter EmrE"/>
    <property type="match status" value="2"/>
</dbReference>
<evidence type="ECO:0000313" key="3">
    <source>
        <dbReference type="EMBL" id="CUS46091.1"/>
    </source>
</evidence>
<sequence length="277" mass="28458">MPSYTLATLLMIASGSIHAVVNAIVKGGRDKAAGRAVTDGTSALILLPATLLVPLPRGAWEYLAASAVIHGFYLYFLVRAYKVGDLSAVYPVLRGIAPLITAGVTIGLLGERATTGQIVGIALIGAAMFVMVAGRHLGRAALCWSLLTGLCIAGYTVIDAIGVRAAPSGSSYIVWLFVQMGVVVVAMFGILSRGAMFAAARTQWRPGAVAGILSILTYGMALTAFSLGPTAPLAALRETGMVTALLISVLFLKERATTGRVIGVFGILGGAALILAG</sequence>
<feature type="transmembrane region" description="Helical" evidence="1">
    <location>
        <begin position="62"/>
        <end position="81"/>
    </location>
</feature>
<evidence type="ECO:0000256" key="1">
    <source>
        <dbReference type="SAM" id="Phobius"/>
    </source>
</evidence>
<dbReference type="EMBL" id="CZQE01000338">
    <property type="protein sequence ID" value="CUS46091.1"/>
    <property type="molecule type" value="Genomic_DNA"/>
</dbReference>
<dbReference type="Gene3D" id="1.10.3730.20">
    <property type="match status" value="2"/>
</dbReference>
<feature type="transmembrane region" description="Helical" evidence="1">
    <location>
        <begin position="234"/>
        <end position="252"/>
    </location>
</feature>
<keyword evidence="1" id="KW-0812">Transmembrane</keyword>
<evidence type="ECO:0000259" key="2">
    <source>
        <dbReference type="Pfam" id="PF00892"/>
    </source>
</evidence>
<dbReference type="Pfam" id="PF00892">
    <property type="entry name" value="EamA"/>
    <property type="match status" value="1"/>
</dbReference>
<feature type="transmembrane region" description="Helical" evidence="1">
    <location>
        <begin position="141"/>
        <end position="166"/>
    </location>
</feature>
<reference evidence="3" key="1">
    <citation type="submission" date="2015-10" db="EMBL/GenBank/DDBJ databases">
        <authorList>
            <person name="Gilbert D.G."/>
        </authorList>
    </citation>
    <scope>NUCLEOTIDE SEQUENCE</scope>
</reference>
<feature type="transmembrane region" description="Helical" evidence="1">
    <location>
        <begin position="88"/>
        <end position="109"/>
    </location>
</feature>
<proteinExistence type="predicted"/>
<feature type="transmembrane region" description="Helical" evidence="1">
    <location>
        <begin position="37"/>
        <end position="56"/>
    </location>
</feature>